<evidence type="ECO:0000313" key="3">
    <source>
        <dbReference type="Proteomes" id="UP001201163"/>
    </source>
</evidence>
<comment type="caution">
    <text evidence="2">The sequence shown here is derived from an EMBL/GenBank/DDBJ whole genome shotgun (WGS) entry which is preliminary data.</text>
</comment>
<dbReference type="AlphaFoldDB" id="A0AAD4LUJ4"/>
<name>A0AAD4LUJ4_9AGAM</name>
<feature type="non-terminal residue" evidence="2">
    <location>
        <position position="194"/>
    </location>
</feature>
<keyword evidence="3" id="KW-1185">Reference proteome</keyword>
<gene>
    <name evidence="2" type="ORF">EDB92DRAFT_1787506</name>
</gene>
<evidence type="ECO:0000313" key="2">
    <source>
        <dbReference type="EMBL" id="KAH9000322.1"/>
    </source>
</evidence>
<accession>A0AAD4LUJ4</accession>
<evidence type="ECO:0000256" key="1">
    <source>
        <dbReference type="SAM" id="MobiDB-lite"/>
    </source>
</evidence>
<feature type="non-terminal residue" evidence="2">
    <location>
        <position position="1"/>
    </location>
</feature>
<proteinExistence type="predicted"/>
<dbReference type="Proteomes" id="UP001201163">
    <property type="component" value="Unassembled WGS sequence"/>
</dbReference>
<protein>
    <submittedName>
        <fullName evidence="2">Uncharacterized protein</fullName>
    </submittedName>
</protein>
<organism evidence="2 3">
    <name type="scientific">Lactarius akahatsu</name>
    <dbReference type="NCBI Taxonomy" id="416441"/>
    <lineage>
        <taxon>Eukaryota</taxon>
        <taxon>Fungi</taxon>
        <taxon>Dikarya</taxon>
        <taxon>Basidiomycota</taxon>
        <taxon>Agaricomycotina</taxon>
        <taxon>Agaricomycetes</taxon>
        <taxon>Russulales</taxon>
        <taxon>Russulaceae</taxon>
        <taxon>Lactarius</taxon>
    </lineage>
</organism>
<feature type="region of interest" description="Disordered" evidence="1">
    <location>
        <begin position="70"/>
        <end position="139"/>
    </location>
</feature>
<reference evidence="2" key="1">
    <citation type="submission" date="2022-01" db="EMBL/GenBank/DDBJ databases">
        <title>Comparative genomics reveals a dynamic genome evolution in the ectomycorrhizal milk-cap (Lactarius) mushrooms.</title>
        <authorList>
            <consortium name="DOE Joint Genome Institute"/>
            <person name="Lebreton A."/>
            <person name="Tang N."/>
            <person name="Kuo A."/>
            <person name="LaButti K."/>
            <person name="Drula E."/>
            <person name="Barry K."/>
            <person name="Clum A."/>
            <person name="Lipzen A."/>
            <person name="Mousain D."/>
            <person name="Ng V."/>
            <person name="Wang R."/>
            <person name="Wang X."/>
            <person name="Dai Y."/>
            <person name="Henrissat B."/>
            <person name="Grigoriev I.V."/>
            <person name="Guerin-Laguette A."/>
            <person name="Yu F."/>
            <person name="Martin F.M."/>
        </authorList>
    </citation>
    <scope>NUCLEOTIDE SEQUENCE</scope>
    <source>
        <strain evidence="2">QP</strain>
    </source>
</reference>
<sequence>DGRPKTAAERQREKRLRDDPLADLLGPLFVGCKRCGTRIKLSPKSSYDPFHWVKHRERCLRRSVDTVKEILRERGDQASSPDAKSTPRDGGTGTDSATPSLTADDDELSYSNPRGVPAGNDGDEFDAPPPNPGGERPPLCSLSVFRASDMLAFEDYLHRSRRLPTRLGLPELLPSPERWHDWSWGQLREPVYVV</sequence>
<dbReference type="EMBL" id="JAKELL010000002">
    <property type="protein sequence ID" value="KAH9000322.1"/>
    <property type="molecule type" value="Genomic_DNA"/>
</dbReference>